<evidence type="ECO:0000256" key="1">
    <source>
        <dbReference type="ARBA" id="ARBA00004496"/>
    </source>
</evidence>
<dbReference type="InterPro" id="IPR006195">
    <property type="entry name" value="aa-tRNA-synth_II"/>
</dbReference>
<comment type="similarity">
    <text evidence="2">Belongs to the class-II aminoacyl-tRNA synthetase family.</text>
</comment>
<evidence type="ECO:0000256" key="11">
    <source>
        <dbReference type="ARBA" id="ARBA00047844"/>
    </source>
</evidence>
<keyword evidence="9" id="KW-0030">Aminoacyl-tRNA synthetase</keyword>
<sequence>MAENAQPTIAEQAQDVASKLATSVADTLNFGEKAPKEDVDRSGLPILYIDEKAGSDETGSGAELSPFSTPLKAYQSIKPTIENDSNPTQNVILMIRKSDSVERNEWIELSTSGKKKLVKNISGWRKSQAKLLAEGEKLQKDKLEKDEKERKRREEAKNIILVDDESKESKKTKIYAVPELVGSRVRIQGWVHRFRPQKTNYFLVVRDGTAMLQCILTGDCIKTLDALDLTTESTVELVGTIEKVKQGQTAPGGVELLVDYWKILGKAPGGSDAFEGRLQQDTDASIRADLRHLELRGETATSVMRVRALLLRAFRDAFHKRRITEVTPPCMVQTSVEGGSTLFEFDYYGAPAYLTQSSQLYLETVLPSLGDVYCIQESFRAEKSLTRRHLSEYTHLEAELVFIKFKDLLDHLEDMICDVVEILLNDPVSSEIIKTLNPDFQPPSRPFMRMDYRDAITYLNENGITKEDGSEHVVGDDIAEAAERKMTDQINRPIMLIHFPKLLKAFYMQPLESAPDFTESVDVLLPNVGEVVGGSMRITDYDTLMAAYKREGIPSDPYYWFTDQRKYGTTEHGGYGLGVERFLAWLLNRWTVRECSLYPRWMGRATP</sequence>
<dbReference type="CDD" id="cd04323">
    <property type="entry name" value="AsnRS_cyto_like_N"/>
    <property type="match status" value="1"/>
</dbReference>
<keyword evidence="5 13" id="KW-0436">Ligase</keyword>
<reference evidence="13 14" key="1">
    <citation type="submission" date="2024-01" db="EMBL/GenBank/DDBJ databases">
        <title>Comparative genomics of Cryptococcus and Kwoniella reveals pathogenesis evolution and contrasting modes of karyotype evolution via chromosome fusion or intercentromeric recombination.</title>
        <authorList>
            <person name="Coelho M.A."/>
            <person name="David-Palma M."/>
            <person name="Shea T."/>
            <person name="Bowers K."/>
            <person name="McGinley-Smith S."/>
            <person name="Mohammad A.W."/>
            <person name="Gnirke A."/>
            <person name="Yurkov A.M."/>
            <person name="Nowrousian M."/>
            <person name="Sun S."/>
            <person name="Cuomo C.A."/>
            <person name="Heitman J."/>
        </authorList>
    </citation>
    <scope>NUCLEOTIDE SEQUENCE [LARGE SCALE GENOMIC DNA]</scope>
    <source>
        <strain evidence="13 14">CBS 6074</strain>
    </source>
</reference>
<keyword evidence="6" id="KW-0547">Nucleotide-binding</keyword>
<evidence type="ECO:0000256" key="8">
    <source>
        <dbReference type="ARBA" id="ARBA00022917"/>
    </source>
</evidence>
<dbReference type="GO" id="GO:0003676">
    <property type="term" value="F:nucleic acid binding"/>
    <property type="evidence" value="ECO:0007669"/>
    <property type="project" value="InterPro"/>
</dbReference>
<dbReference type="Proteomes" id="UP001355207">
    <property type="component" value="Chromosome 11"/>
</dbReference>
<dbReference type="RefSeq" id="XP_066079782.1">
    <property type="nucleotide sequence ID" value="XM_066223685.1"/>
</dbReference>
<dbReference type="EC" id="6.1.1.22" evidence="3"/>
<evidence type="ECO:0000256" key="10">
    <source>
        <dbReference type="ARBA" id="ARBA00029886"/>
    </source>
</evidence>
<evidence type="ECO:0000256" key="7">
    <source>
        <dbReference type="ARBA" id="ARBA00022840"/>
    </source>
</evidence>
<dbReference type="GeneID" id="91098652"/>
<gene>
    <name evidence="13" type="ORF">L201_007984</name>
</gene>
<dbReference type="GO" id="GO:0004816">
    <property type="term" value="F:asparagine-tRNA ligase activity"/>
    <property type="evidence" value="ECO:0007669"/>
    <property type="project" value="UniProtKB-EC"/>
</dbReference>
<dbReference type="InterPro" id="IPR045864">
    <property type="entry name" value="aa-tRNA-synth_II/BPL/LPL"/>
</dbReference>
<evidence type="ECO:0000256" key="4">
    <source>
        <dbReference type="ARBA" id="ARBA00022490"/>
    </source>
</evidence>
<protein>
    <recommendedName>
        <fullName evidence="3">asparagine--tRNA ligase</fullName>
        <ecNumber evidence="3">6.1.1.22</ecNumber>
    </recommendedName>
    <alternativeName>
        <fullName evidence="10">Asparaginyl-tRNA synthetase</fullName>
    </alternativeName>
</protein>
<dbReference type="SUPFAM" id="SSF55681">
    <property type="entry name" value="Class II aaRS and biotin synthetases"/>
    <property type="match status" value="1"/>
</dbReference>
<evidence type="ECO:0000256" key="3">
    <source>
        <dbReference type="ARBA" id="ARBA00012816"/>
    </source>
</evidence>
<dbReference type="PANTHER" id="PTHR22594">
    <property type="entry name" value="ASPARTYL/LYSYL-TRNA SYNTHETASE"/>
    <property type="match status" value="1"/>
</dbReference>
<accession>A0AAX4K845</accession>
<dbReference type="SUPFAM" id="SSF50249">
    <property type="entry name" value="Nucleic acid-binding proteins"/>
    <property type="match status" value="1"/>
</dbReference>
<keyword evidence="8" id="KW-0648">Protein biosynthesis</keyword>
<dbReference type="InterPro" id="IPR004364">
    <property type="entry name" value="Aa-tRNA-synt_II"/>
</dbReference>
<evidence type="ECO:0000313" key="13">
    <source>
        <dbReference type="EMBL" id="WWC93020.1"/>
    </source>
</evidence>
<dbReference type="PROSITE" id="PS50862">
    <property type="entry name" value="AA_TRNA_LIGASE_II"/>
    <property type="match status" value="1"/>
</dbReference>
<dbReference type="GO" id="GO:0005524">
    <property type="term" value="F:ATP binding"/>
    <property type="evidence" value="ECO:0007669"/>
    <property type="project" value="UniProtKB-KW"/>
</dbReference>
<dbReference type="InterPro" id="IPR004522">
    <property type="entry name" value="Asn-tRNA-ligase"/>
</dbReference>
<evidence type="ECO:0000256" key="6">
    <source>
        <dbReference type="ARBA" id="ARBA00022741"/>
    </source>
</evidence>
<evidence type="ECO:0000256" key="2">
    <source>
        <dbReference type="ARBA" id="ARBA00008226"/>
    </source>
</evidence>
<dbReference type="Pfam" id="PF01336">
    <property type="entry name" value="tRNA_anti-codon"/>
    <property type="match status" value="1"/>
</dbReference>
<name>A0AAX4K845_9TREE</name>
<dbReference type="GO" id="GO:0006421">
    <property type="term" value="P:asparaginyl-tRNA aminoacylation"/>
    <property type="evidence" value="ECO:0007669"/>
    <property type="project" value="InterPro"/>
</dbReference>
<dbReference type="InterPro" id="IPR048952">
    <property type="entry name" value="AsnRS_N"/>
</dbReference>
<proteinExistence type="inferred from homology"/>
<dbReference type="EMBL" id="CP144108">
    <property type="protein sequence ID" value="WWC93020.1"/>
    <property type="molecule type" value="Genomic_DNA"/>
</dbReference>
<dbReference type="GO" id="GO:0005737">
    <property type="term" value="C:cytoplasm"/>
    <property type="evidence" value="ECO:0007669"/>
    <property type="project" value="UniProtKB-SubCell"/>
</dbReference>
<dbReference type="Gene3D" id="2.40.50.140">
    <property type="entry name" value="Nucleic acid-binding proteins"/>
    <property type="match status" value="1"/>
</dbReference>
<keyword evidence="14" id="KW-1185">Reference proteome</keyword>
<evidence type="ECO:0000313" key="14">
    <source>
        <dbReference type="Proteomes" id="UP001355207"/>
    </source>
</evidence>
<dbReference type="CDD" id="cd00776">
    <property type="entry name" value="AsxRS_core"/>
    <property type="match status" value="1"/>
</dbReference>
<dbReference type="PRINTS" id="PR01042">
    <property type="entry name" value="TRNASYNTHASP"/>
</dbReference>
<comment type="catalytic activity">
    <reaction evidence="11">
        <text>tRNA(Asn) + L-asparagine + ATP = L-asparaginyl-tRNA(Asn) + AMP + diphosphate + H(+)</text>
        <dbReference type="Rhea" id="RHEA:11180"/>
        <dbReference type="Rhea" id="RHEA-COMP:9659"/>
        <dbReference type="Rhea" id="RHEA-COMP:9674"/>
        <dbReference type="ChEBI" id="CHEBI:15378"/>
        <dbReference type="ChEBI" id="CHEBI:30616"/>
        <dbReference type="ChEBI" id="CHEBI:33019"/>
        <dbReference type="ChEBI" id="CHEBI:58048"/>
        <dbReference type="ChEBI" id="CHEBI:78442"/>
        <dbReference type="ChEBI" id="CHEBI:78515"/>
        <dbReference type="ChEBI" id="CHEBI:456215"/>
        <dbReference type="EC" id="6.1.1.22"/>
    </reaction>
</comment>
<dbReference type="AlphaFoldDB" id="A0AAX4K845"/>
<evidence type="ECO:0000256" key="5">
    <source>
        <dbReference type="ARBA" id="ARBA00022598"/>
    </source>
</evidence>
<dbReference type="NCBIfam" id="TIGR00457">
    <property type="entry name" value="asnS"/>
    <property type="match status" value="1"/>
</dbReference>
<dbReference type="Gene3D" id="3.30.1910.20">
    <property type="entry name" value="asparaginyl-tRNA synthetase, N-terminal domain"/>
    <property type="match status" value="1"/>
</dbReference>
<dbReference type="Pfam" id="PF00152">
    <property type="entry name" value="tRNA-synt_2"/>
    <property type="match status" value="1"/>
</dbReference>
<dbReference type="InterPro" id="IPR012340">
    <property type="entry name" value="NA-bd_OB-fold"/>
</dbReference>
<organism evidence="13 14">
    <name type="scientific">Kwoniella dendrophila CBS 6074</name>
    <dbReference type="NCBI Taxonomy" id="1295534"/>
    <lineage>
        <taxon>Eukaryota</taxon>
        <taxon>Fungi</taxon>
        <taxon>Dikarya</taxon>
        <taxon>Basidiomycota</taxon>
        <taxon>Agaricomycotina</taxon>
        <taxon>Tremellomycetes</taxon>
        <taxon>Tremellales</taxon>
        <taxon>Cryptococcaceae</taxon>
        <taxon>Kwoniella</taxon>
    </lineage>
</organism>
<feature type="domain" description="Aminoacyl-transfer RNA synthetases class-II family profile" evidence="12">
    <location>
        <begin position="304"/>
        <end position="599"/>
    </location>
</feature>
<evidence type="ECO:0000259" key="12">
    <source>
        <dbReference type="PROSITE" id="PS50862"/>
    </source>
</evidence>
<evidence type="ECO:0000256" key="9">
    <source>
        <dbReference type="ARBA" id="ARBA00023146"/>
    </source>
</evidence>
<dbReference type="PANTHER" id="PTHR22594:SF16">
    <property type="entry name" value="ASPARAGINE--TRNA LIGASE, CYTOPLASMIC"/>
    <property type="match status" value="1"/>
</dbReference>
<comment type="subcellular location">
    <subcellularLocation>
        <location evidence="1">Cytoplasm</location>
    </subcellularLocation>
</comment>
<dbReference type="Pfam" id="PF20917">
    <property type="entry name" value="AsnRS_N"/>
    <property type="match status" value="1"/>
</dbReference>
<keyword evidence="4" id="KW-0963">Cytoplasm</keyword>
<keyword evidence="7" id="KW-0067">ATP-binding</keyword>
<dbReference type="InterPro" id="IPR002312">
    <property type="entry name" value="Asp/Asn-tRNA-synth_IIb"/>
</dbReference>
<dbReference type="InterPro" id="IPR004365">
    <property type="entry name" value="NA-bd_OB_tRNA"/>
</dbReference>
<dbReference type="Gene3D" id="3.30.930.10">
    <property type="entry name" value="Bira Bifunctional Protein, Domain 2"/>
    <property type="match status" value="1"/>
</dbReference>